<dbReference type="Proteomes" id="UP000183050">
    <property type="component" value="Chromosome"/>
</dbReference>
<organism evidence="5 6">
    <name type="scientific">Rhizobium leguminosarum</name>
    <dbReference type="NCBI Taxonomy" id="384"/>
    <lineage>
        <taxon>Bacteria</taxon>
        <taxon>Pseudomonadati</taxon>
        <taxon>Pseudomonadota</taxon>
        <taxon>Alphaproteobacteria</taxon>
        <taxon>Hyphomicrobiales</taxon>
        <taxon>Rhizobiaceae</taxon>
        <taxon>Rhizobium/Agrobacterium group</taxon>
        <taxon>Rhizobium</taxon>
    </lineage>
</organism>
<sequence length="272" mass="29925">MPIFKDDPVPKFSANLSFLYQDLPFLDRFTAAAEDGFGALEYLGPYAEPKEKVAEALEASGLKQALFNVPSGDWAGGERGIACLPERVEEFRNGIAQALDYAAALDCRQVNVISGLVPKGADLQTLENVLVDNLKYAAKRCADVGVKLLVEPINLRDIPGFFLSTTADAERILDRVGSNNLYIQYDFYHMQIMQGDLVPTFIRLKEKIAHVQIADNPGRGEPGTGEINYSFILSELDRLGYDGWVGCEYKPTSGTSEGLGWMKPYLMSARAA</sequence>
<proteinExistence type="inferred from homology"/>
<dbReference type="GO" id="GO:0046487">
    <property type="term" value="P:glyoxylate metabolic process"/>
    <property type="evidence" value="ECO:0007669"/>
    <property type="project" value="TreeGrafter"/>
</dbReference>
<evidence type="ECO:0000313" key="6">
    <source>
        <dbReference type="Proteomes" id="UP000183050"/>
    </source>
</evidence>
<dbReference type="InterPro" id="IPR053398">
    <property type="entry name" value="HPT_OtnI_isomerases"/>
</dbReference>
<evidence type="ECO:0000256" key="3">
    <source>
        <dbReference type="PIRSR" id="PIRSR006241-50"/>
    </source>
</evidence>
<evidence type="ECO:0000259" key="4">
    <source>
        <dbReference type="Pfam" id="PF01261"/>
    </source>
</evidence>
<name>A0A1L3Z410_RHILE</name>
<evidence type="ECO:0000256" key="2">
    <source>
        <dbReference type="PIRNR" id="PIRNR006241"/>
    </source>
</evidence>
<dbReference type="Gene3D" id="3.20.20.150">
    <property type="entry name" value="Divalent-metal-dependent TIM barrel enzymes"/>
    <property type="match status" value="1"/>
</dbReference>
<protein>
    <submittedName>
        <fullName evidence="5">Hydroxypyruvate isomerase</fullName>
    </submittedName>
</protein>
<dbReference type="EMBL" id="CP018228">
    <property type="protein sequence ID" value="API50399.1"/>
    <property type="molecule type" value="Genomic_DNA"/>
</dbReference>
<feature type="active site" description="Proton donor/acceptor" evidence="3">
    <location>
        <position position="151"/>
    </location>
</feature>
<dbReference type="InterPro" id="IPR013022">
    <property type="entry name" value="Xyl_isomerase-like_TIM-brl"/>
</dbReference>
<reference evidence="5 6" key="1">
    <citation type="submission" date="2016-11" db="EMBL/GenBank/DDBJ databases">
        <title>Rhizobium leguminosarum bv. viciae strain Vaf12 isolated from Vavilovia formosa root nodules from Russia, Dagestan.</title>
        <authorList>
            <person name="Kimeklis A."/>
        </authorList>
    </citation>
    <scope>NUCLEOTIDE SEQUENCE [LARGE SCALE GENOMIC DNA]</scope>
    <source>
        <strain evidence="5 6">Vaf-108</strain>
    </source>
</reference>
<comment type="similarity">
    <text evidence="2">Belongs to the hyi family.</text>
</comment>
<dbReference type="NCBIfam" id="TIGR03234">
    <property type="entry name" value="OH-pyruv-isom"/>
    <property type="match status" value="1"/>
</dbReference>
<dbReference type="SUPFAM" id="SSF51658">
    <property type="entry name" value="Xylose isomerase-like"/>
    <property type="match status" value="1"/>
</dbReference>
<keyword evidence="5" id="KW-0670">Pyruvate</keyword>
<feature type="domain" description="Xylose isomerase-like TIM barrel" evidence="4">
    <location>
        <begin position="29"/>
        <end position="264"/>
    </location>
</feature>
<evidence type="ECO:0000256" key="1">
    <source>
        <dbReference type="ARBA" id="ARBA00023235"/>
    </source>
</evidence>
<dbReference type="PANTHER" id="PTHR43489">
    <property type="entry name" value="ISOMERASE"/>
    <property type="match status" value="1"/>
</dbReference>
<accession>A0A1L3Z410</accession>
<evidence type="ECO:0000313" key="5">
    <source>
        <dbReference type="EMBL" id="API50399.1"/>
    </source>
</evidence>
<dbReference type="InterPro" id="IPR026040">
    <property type="entry name" value="HyI-like"/>
</dbReference>
<keyword evidence="1 2" id="KW-0413">Isomerase</keyword>
<dbReference type="InterPro" id="IPR036237">
    <property type="entry name" value="Xyl_isomerase-like_sf"/>
</dbReference>
<dbReference type="PANTHER" id="PTHR43489:SF6">
    <property type="entry name" value="HYDROXYPYRUVATE ISOMERASE-RELATED"/>
    <property type="match status" value="1"/>
</dbReference>
<dbReference type="AlphaFoldDB" id="A0A1L3Z410"/>
<dbReference type="InterPro" id="IPR050417">
    <property type="entry name" value="Sugar_Epim/Isomerase"/>
</dbReference>
<dbReference type="FunFam" id="3.20.20.150:FF:000007">
    <property type="entry name" value="Hydroxypyruvate isomerase"/>
    <property type="match status" value="1"/>
</dbReference>
<feature type="active site" description="Proton donor/acceptor" evidence="3">
    <location>
        <position position="248"/>
    </location>
</feature>
<dbReference type="PIRSF" id="PIRSF006241">
    <property type="entry name" value="HyI"/>
    <property type="match status" value="1"/>
</dbReference>
<dbReference type="GO" id="GO:0008903">
    <property type="term" value="F:hydroxypyruvate isomerase activity"/>
    <property type="evidence" value="ECO:0007669"/>
    <property type="project" value="TreeGrafter"/>
</dbReference>
<gene>
    <name evidence="5" type="ORF">BMW22_00975</name>
</gene>
<dbReference type="InterPro" id="IPR017643">
    <property type="entry name" value="Hydroxypyruvate_isomerase"/>
</dbReference>
<dbReference type="Pfam" id="PF01261">
    <property type="entry name" value="AP_endonuc_2"/>
    <property type="match status" value="1"/>
</dbReference>
<dbReference type="NCBIfam" id="NF043033">
    <property type="entry name" value="OxoTetrIsom"/>
    <property type="match status" value="1"/>
</dbReference>